<dbReference type="PROSITE" id="PS51257">
    <property type="entry name" value="PROKAR_LIPOPROTEIN"/>
    <property type="match status" value="1"/>
</dbReference>
<dbReference type="AlphaFoldDB" id="A0A6N4SS88"/>
<sequence length="266" mass="29879">MKTHILKSAICLLSILFIATACKKNKEDETPAPASETCTLKYVVDSEIGDSTALVYDEQNRISKVQYYDETGAEGNYITYTYGTNKITYVIHDDEGEHATYLHLNAAGTIDYLAMYNEFNGGTVKQSDTIFYTYNAEGYNIQKVQKYESVSGGMTYSGKDTTWNTYVDGNLITEKEKRDGGKIIITTNTYTSILSKGIFDSNLLIPGIGGKENKNLLKSTSNNDDSDTYSYIYEINPQGYVSRSVSTYKHDGKEEETDLNFYYNCK</sequence>
<keyword evidence="3" id="KW-1185">Reference proteome</keyword>
<dbReference type="KEGG" id="chu:CHU_1902"/>
<dbReference type="CDD" id="cd12871">
    <property type="entry name" value="Bacuni_01323_like"/>
    <property type="match status" value="1"/>
</dbReference>
<evidence type="ECO:0008006" key="4">
    <source>
        <dbReference type="Google" id="ProtNLM"/>
    </source>
</evidence>
<evidence type="ECO:0000313" key="3">
    <source>
        <dbReference type="Proteomes" id="UP000001822"/>
    </source>
</evidence>
<gene>
    <name evidence="2" type="ordered locus">CHU_1902</name>
</gene>
<evidence type="ECO:0000313" key="2">
    <source>
        <dbReference type="EMBL" id="ABG59168.1"/>
    </source>
</evidence>
<dbReference type="EMBL" id="CP000383">
    <property type="protein sequence ID" value="ABG59168.1"/>
    <property type="molecule type" value="Genomic_DNA"/>
</dbReference>
<accession>A0A6N4SS88</accession>
<feature type="chain" id="PRO_5026655910" description="DUF4595 domain-containing protein" evidence="1">
    <location>
        <begin position="24"/>
        <end position="266"/>
    </location>
</feature>
<evidence type="ECO:0000256" key="1">
    <source>
        <dbReference type="SAM" id="SignalP"/>
    </source>
</evidence>
<name>A0A6N4SS88_CYTH3</name>
<dbReference type="OrthoDB" id="653499at2"/>
<proteinExistence type="predicted"/>
<dbReference type="Proteomes" id="UP000001822">
    <property type="component" value="Chromosome"/>
</dbReference>
<protein>
    <recommendedName>
        <fullName evidence="4">DUF4595 domain-containing protein</fullName>
    </recommendedName>
</protein>
<keyword evidence="1" id="KW-0732">Signal</keyword>
<reference evidence="2 3" key="1">
    <citation type="journal article" date="2007" name="Appl. Environ. Microbiol.">
        <title>Genome sequence of the cellulolytic gliding bacterium Cytophaga hutchinsonii.</title>
        <authorList>
            <person name="Xie G."/>
            <person name="Bruce D.C."/>
            <person name="Challacombe J.F."/>
            <person name="Chertkov O."/>
            <person name="Detter J.C."/>
            <person name="Gilna P."/>
            <person name="Han C.S."/>
            <person name="Lucas S."/>
            <person name="Misra M."/>
            <person name="Myers G.L."/>
            <person name="Richardson P."/>
            <person name="Tapia R."/>
            <person name="Thayer N."/>
            <person name="Thompson L.S."/>
            <person name="Brettin T.S."/>
            <person name="Henrissat B."/>
            <person name="Wilson D.B."/>
            <person name="McBride M.J."/>
        </authorList>
    </citation>
    <scope>NUCLEOTIDE SEQUENCE [LARGE SCALE GENOMIC DNA]</scope>
    <source>
        <strain evidence="3">ATCC 33406 / DSM 1761 / CIP 103989 / NBRC 15051 / NCIMB 9469 / D465</strain>
    </source>
</reference>
<dbReference type="RefSeq" id="WP_011585285.1">
    <property type="nucleotide sequence ID" value="NC_008255.1"/>
</dbReference>
<organism evidence="2 3">
    <name type="scientific">Cytophaga hutchinsonii (strain ATCC 33406 / DSM 1761 / CIP 103989 / NBRC 15051 / NCIMB 9469 / D465)</name>
    <dbReference type="NCBI Taxonomy" id="269798"/>
    <lineage>
        <taxon>Bacteria</taxon>
        <taxon>Pseudomonadati</taxon>
        <taxon>Bacteroidota</taxon>
        <taxon>Cytophagia</taxon>
        <taxon>Cytophagales</taxon>
        <taxon>Cytophagaceae</taxon>
        <taxon>Cytophaga</taxon>
    </lineage>
</organism>
<feature type="signal peptide" evidence="1">
    <location>
        <begin position="1"/>
        <end position="23"/>
    </location>
</feature>